<gene>
    <name evidence="1" type="ordered locus">Bcell_0580</name>
</gene>
<name>E6TYC4_EVAC2</name>
<reference evidence="1" key="1">
    <citation type="submission" date="2010-12" db="EMBL/GenBank/DDBJ databases">
        <title>Complete sequence of Bacillus cellulosilyticus DSM 2522.</title>
        <authorList>
            <consortium name="US DOE Joint Genome Institute"/>
            <person name="Lucas S."/>
            <person name="Copeland A."/>
            <person name="Lapidus A."/>
            <person name="Cheng J.-F."/>
            <person name="Bruce D."/>
            <person name="Goodwin L."/>
            <person name="Pitluck S."/>
            <person name="Chertkov O."/>
            <person name="Detter J.C."/>
            <person name="Han C."/>
            <person name="Tapia R."/>
            <person name="Land M."/>
            <person name="Hauser L."/>
            <person name="Jeffries C."/>
            <person name="Kyrpides N."/>
            <person name="Ivanova N."/>
            <person name="Mikhailova N."/>
            <person name="Brumm P."/>
            <person name="Mead D."/>
            <person name="Woyke T."/>
        </authorList>
    </citation>
    <scope>NUCLEOTIDE SEQUENCE [LARGE SCALE GENOMIC DNA]</scope>
    <source>
        <strain evidence="1">DSM 2522</strain>
    </source>
</reference>
<dbReference type="EMBL" id="CP002394">
    <property type="protein sequence ID" value="ADU28862.1"/>
    <property type="molecule type" value="Genomic_DNA"/>
</dbReference>
<accession>E6TYC4</accession>
<evidence type="ECO:0000313" key="1">
    <source>
        <dbReference type="EMBL" id="ADU28862.1"/>
    </source>
</evidence>
<dbReference type="Proteomes" id="UP000001401">
    <property type="component" value="Chromosome"/>
</dbReference>
<organism evidence="1 2">
    <name type="scientific">Evansella cellulosilytica (strain ATCC 21833 / DSM 2522 / FERM P-1141 / JCM 9156 / N-4)</name>
    <name type="common">Bacillus cellulosilyticus</name>
    <dbReference type="NCBI Taxonomy" id="649639"/>
    <lineage>
        <taxon>Bacteria</taxon>
        <taxon>Bacillati</taxon>
        <taxon>Bacillota</taxon>
        <taxon>Bacilli</taxon>
        <taxon>Bacillales</taxon>
        <taxon>Bacillaceae</taxon>
        <taxon>Evansella</taxon>
    </lineage>
</organism>
<protein>
    <submittedName>
        <fullName evidence="1">Uncharacterized protein</fullName>
    </submittedName>
</protein>
<proteinExistence type="predicted"/>
<sequence>MLDLKQRENLRFKEKNVSNSLIKLLLTFFLICCKIRYELTYTQMKRGEVYEPSMERNL</sequence>
<evidence type="ECO:0000313" key="2">
    <source>
        <dbReference type="Proteomes" id="UP000001401"/>
    </source>
</evidence>
<dbReference type="STRING" id="649639.Bcell_0580"/>
<keyword evidence="2" id="KW-1185">Reference proteome</keyword>
<dbReference type="HOGENOM" id="CLU_2969666_0_0_9"/>
<dbReference type="KEGG" id="bco:Bcell_0580"/>
<dbReference type="AlphaFoldDB" id="E6TYC4"/>